<dbReference type="SFLD" id="SFLDG00002">
    <property type="entry name" value="C1.7:_P-type_atpase_like"/>
    <property type="match status" value="1"/>
</dbReference>
<dbReference type="PROSITE" id="PS00154">
    <property type="entry name" value="ATPASE_E1_E2"/>
    <property type="match status" value="1"/>
</dbReference>
<organism evidence="13 14">
    <name type="scientific">Methylomonas methanica (strain DSM 25384 / MC09)</name>
    <dbReference type="NCBI Taxonomy" id="857087"/>
    <lineage>
        <taxon>Bacteria</taxon>
        <taxon>Pseudomonadati</taxon>
        <taxon>Pseudomonadota</taxon>
        <taxon>Gammaproteobacteria</taxon>
        <taxon>Methylococcales</taxon>
        <taxon>Methylococcaceae</taxon>
        <taxon>Methylomonas</taxon>
    </lineage>
</organism>
<dbReference type="GO" id="GO:0005524">
    <property type="term" value="F:ATP binding"/>
    <property type="evidence" value="ECO:0007669"/>
    <property type="project" value="UniProtKB-KW"/>
</dbReference>
<dbReference type="Gene3D" id="3.40.50.1000">
    <property type="entry name" value="HAD superfamily/HAD-like"/>
    <property type="match status" value="1"/>
</dbReference>
<dbReference type="eggNOG" id="COG0474">
    <property type="taxonomic scope" value="Bacteria"/>
</dbReference>
<dbReference type="InterPro" id="IPR044492">
    <property type="entry name" value="P_typ_ATPase_HD_dom"/>
</dbReference>
<dbReference type="GO" id="GO:0036376">
    <property type="term" value="P:sodium ion export across plasma membrane"/>
    <property type="evidence" value="ECO:0007669"/>
    <property type="project" value="TreeGrafter"/>
</dbReference>
<evidence type="ECO:0000256" key="10">
    <source>
        <dbReference type="ARBA" id="ARBA00023136"/>
    </source>
</evidence>
<dbReference type="Pfam" id="PF00690">
    <property type="entry name" value="Cation_ATPase_N"/>
    <property type="match status" value="1"/>
</dbReference>
<feature type="domain" description="Cation-transporting P-type ATPase N-terminal" evidence="12">
    <location>
        <begin position="19"/>
        <end position="93"/>
    </location>
</feature>
<keyword evidence="10 11" id="KW-0472">Membrane</keyword>
<evidence type="ECO:0000259" key="12">
    <source>
        <dbReference type="SMART" id="SM00831"/>
    </source>
</evidence>
<evidence type="ECO:0000256" key="5">
    <source>
        <dbReference type="ARBA" id="ARBA00022741"/>
    </source>
</evidence>
<feature type="transmembrane region" description="Helical" evidence="11">
    <location>
        <begin position="736"/>
        <end position="753"/>
    </location>
</feature>
<dbReference type="Pfam" id="PF13246">
    <property type="entry name" value="Cation_ATPase"/>
    <property type="match status" value="1"/>
</dbReference>
<dbReference type="PRINTS" id="PR00119">
    <property type="entry name" value="CATATPASE"/>
</dbReference>
<evidence type="ECO:0000256" key="2">
    <source>
        <dbReference type="ARBA" id="ARBA00005675"/>
    </source>
</evidence>
<proteinExistence type="inferred from homology"/>
<dbReference type="GO" id="GO:0012505">
    <property type="term" value="C:endomembrane system"/>
    <property type="evidence" value="ECO:0007669"/>
    <property type="project" value="UniProtKB-SubCell"/>
</dbReference>
<keyword evidence="4 11" id="KW-0812">Transmembrane</keyword>
<dbReference type="InterPro" id="IPR008250">
    <property type="entry name" value="ATPase_P-typ_transduc_dom_A_sf"/>
</dbReference>
<feature type="transmembrane region" description="Helical" evidence="11">
    <location>
        <begin position="286"/>
        <end position="312"/>
    </location>
</feature>
<reference evidence="14" key="3">
    <citation type="submission" date="2011-05" db="EMBL/GenBank/DDBJ databases">
        <title>Complete sequence of Methylomonas methanica MC09.</title>
        <authorList>
            <consortium name="US DOE Joint Genome Institute"/>
            <person name="Lucas S."/>
            <person name="Han J."/>
            <person name="Lapidus A."/>
            <person name="Cheng J.-F."/>
            <person name="Goodwin L."/>
            <person name="Pitluck S."/>
            <person name="Peters L."/>
            <person name="Mikhailova N."/>
            <person name="Teshima H."/>
            <person name="Han C."/>
            <person name="Tapia R."/>
            <person name="Land M."/>
            <person name="Hauser L."/>
            <person name="Kyrpides N."/>
            <person name="Ivanova N."/>
            <person name="Pagani I."/>
            <person name="Stein L."/>
            <person name="Woyke T."/>
        </authorList>
    </citation>
    <scope>NUCLEOTIDE SEQUENCE [LARGE SCALE GENOMIC DNA]</scope>
    <source>
        <strain evidence="14">MC09</strain>
    </source>
</reference>
<dbReference type="HOGENOM" id="CLU_002360_2_1_6"/>
<dbReference type="SFLD" id="SFLDS00003">
    <property type="entry name" value="Haloacid_Dehalogenase"/>
    <property type="match status" value="1"/>
</dbReference>
<dbReference type="FunFam" id="2.70.150.10:FF:000160">
    <property type="entry name" value="Sarcoplasmic/endoplasmic reticulum calcium ATPase 1"/>
    <property type="match status" value="1"/>
</dbReference>
<name>G0A5W3_METMM</name>
<evidence type="ECO:0000313" key="14">
    <source>
        <dbReference type="Proteomes" id="UP000008888"/>
    </source>
</evidence>
<dbReference type="CDD" id="cd02080">
    <property type="entry name" value="P-type_ATPase_cation"/>
    <property type="match status" value="1"/>
</dbReference>
<dbReference type="InterPro" id="IPR023299">
    <property type="entry name" value="ATPase_P-typ_cyto_dom_N"/>
</dbReference>
<dbReference type="PANTHER" id="PTHR43294">
    <property type="entry name" value="SODIUM/POTASSIUM-TRANSPORTING ATPASE SUBUNIT ALPHA"/>
    <property type="match status" value="1"/>
</dbReference>
<dbReference type="Gene3D" id="1.20.1110.10">
    <property type="entry name" value="Calcium-transporting ATPase, transmembrane domain"/>
    <property type="match status" value="1"/>
</dbReference>
<dbReference type="GO" id="GO:0006883">
    <property type="term" value="P:intracellular sodium ion homeostasis"/>
    <property type="evidence" value="ECO:0007669"/>
    <property type="project" value="TreeGrafter"/>
</dbReference>
<dbReference type="InterPro" id="IPR050510">
    <property type="entry name" value="Cation_transp_ATPase_P-type"/>
</dbReference>
<dbReference type="SUPFAM" id="SSF81653">
    <property type="entry name" value="Calcium ATPase, transduction domain A"/>
    <property type="match status" value="1"/>
</dbReference>
<dbReference type="SUPFAM" id="SSF56784">
    <property type="entry name" value="HAD-like"/>
    <property type="match status" value="1"/>
</dbReference>
<evidence type="ECO:0000256" key="8">
    <source>
        <dbReference type="ARBA" id="ARBA00022967"/>
    </source>
</evidence>
<keyword evidence="5" id="KW-0547">Nucleotide-binding</keyword>
<dbReference type="InterPro" id="IPR036412">
    <property type="entry name" value="HAD-like_sf"/>
</dbReference>
<dbReference type="InterPro" id="IPR018303">
    <property type="entry name" value="ATPase_P-typ_P_site"/>
</dbReference>
<dbReference type="InterPro" id="IPR023214">
    <property type="entry name" value="HAD_sf"/>
</dbReference>
<dbReference type="PANTHER" id="PTHR43294:SF20">
    <property type="entry name" value="P-TYPE ATPASE"/>
    <property type="match status" value="1"/>
</dbReference>
<comment type="subcellular location">
    <subcellularLocation>
        <location evidence="1">Endomembrane system</location>
        <topology evidence="1">Multi-pass membrane protein</topology>
    </subcellularLocation>
</comment>
<evidence type="ECO:0000256" key="6">
    <source>
        <dbReference type="ARBA" id="ARBA00022840"/>
    </source>
</evidence>
<feature type="transmembrane region" description="Helical" evidence="11">
    <location>
        <begin position="68"/>
        <end position="91"/>
    </location>
</feature>
<dbReference type="STRING" id="857087.Metme_0801"/>
<feature type="transmembrane region" description="Helical" evidence="11">
    <location>
        <begin position="777"/>
        <end position="797"/>
    </location>
</feature>
<dbReference type="SMART" id="SM00831">
    <property type="entry name" value="Cation_ATPase_N"/>
    <property type="match status" value="1"/>
</dbReference>
<dbReference type="AlphaFoldDB" id="G0A5W3"/>
<evidence type="ECO:0000256" key="4">
    <source>
        <dbReference type="ARBA" id="ARBA00022692"/>
    </source>
</evidence>
<sequence>MQPASGNTRPLMSNSKHTRWHSLPIDNVLTELNADAELGISEPEAQSRLTHFGPNLLTPRRGKGPFKLFLSQLHQPLVYILLLSGATTALLQEWVDSSVIFGVVLVNAAIGFIQEANALRAIDALSRVLSINSTVIRAGQKRSLSAVDLVPGDLVVLQPGDKIPADLRLLQCRELQIDESALTGESVPVGKLPADLEESTVLADRHNMAYSSTLVTLGNGLGLVVETGDRTEIGLINSMIASATDLDTPLTRKMSQFSHFLLWLIVDFAVLTFAVGVWRGESMLNMFMASVALAVGAIPEGLPAAITITLAIGVSRMAKRNAIIRKLPAVETLGGTTVICSDKTGTLTQNQMTVQAIYTGGEYFTVSGGGYVPKGDFHLNGTPIQADKHPALLETLKAGLLCNDARLIRETEQWRIEGDPTEAALLVAARKAGLHHDSVCDDHPRLDAIPFESQHQFMATLHHNIVQDQRHIYLKGSLESILARCEHAFDSQMNLIPLNADVLHEQLQTMAEQGMRVLAFARCDHCDNEVQHEEVLSGLTFLGLQAMIDPPRPEAAASIAACYSAGIQVKMITGDHPVTARAIARQLGMKDADQIISGAELQEMETNWHAQAANDCSIFARITPAQKLLLVKTLQASGHVVAMTGDGVNDAPALRQADIGVAMGLGGTEVAKEAAAMVLTDDQFASIEAAVEEGRGVFDNLVKFIAWTLPTNLGEGLLIMAAVFADVALPITPVQILWINMTTAVLLGLMLAFEPKEPGLMKRTPRNPEQPILTRHLAFRVVLVGLLLLTAAFGLFQWELSQGESLAKARTVAVNVFVCCELFYLFNCRSLSHSMFKVGLFSNLWVIFGVFSMILLQALFTYSAPMQTLFGSEAIGLDEWQLILAAGMIVYCTIGCEKWLLRRIR</sequence>
<dbReference type="InterPro" id="IPR023298">
    <property type="entry name" value="ATPase_P-typ_TM_dom_sf"/>
</dbReference>
<dbReference type="Pfam" id="PF00689">
    <property type="entry name" value="Cation_ATPase_C"/>
    <property type="match status" value="1"/>
</dbReference>
<reference key="2">
    <citation type="submission" date="2011-05" db="EMBL/GenBank/DDBJ databases">
        <title>Complete genome sequence of the aerobic marine methanotroph Methylomonas methanica MC09.</title>
        <authorList>
            <person name="Boden R."/>
            <person name="Cunliffe M."/>
            <person name="Scanlan J."/>
            <person name="Moussard H."/>
            <person name="Kits K.D."/>
            <person name="Klotz M."/>
            <person name="Jetten M."/>
            <person name="Vuilleumier S."/>
            <person name="Han J."/>
            <person name="Peters L."/>
            <person name="Mikhailova N."/>
            <person name="Teshima H."/>
            <person name="Tapia R."/>
            <person name="Kyrpides N."/>
            <person name="Ivanova N."/>
            <person name="Pagani I."/>
            <person name="Cheng J.-F."/>
            <person name="Goodwin L."/>
            <person name="Han C."/>
            <person name="Hauser L."/>
            <person name="Land M."/>
            <person name="Lapidus A."/>
            <person name="Lucas S."/>
            <person name="Pitluck S."/>
            <person name="Woyke T."/>
            <person name="Stein L.Y."/>
            <person name="Murrell C."/>
        </authorList>
    </citation>
    <scope>NUCLEOTIDE SEQUENCE</scope>
    <source>
        <strain>MC09</strain>
    </source>
</reference>
<evidence type="ECO:0000256" key="7">
    <source>
        <dbReference type="ARBA" id="ARBA00022842"/>
    </source>
</evidence>
<keyword evidence="14" id="KW-1185">Reference proteome</keyword>
<dbReference type="InterPro" id="IPR006068">
    <property type="entry name" value="ATPase_P-typ_cation-transptr_C"/>
</dbReference>
<dbReference type="GO" id="GO:0005886">
    <property type="term" value="C:plasma membrane"/>
    <property type="evidence" value="ECO:0007669"/>
    <property type="project" value="TreeGrafter"/>
</dbReference>
<accession>G0A5W3</accession>
<feature type="transmembrane region" description="Helical" evidence="11">
    <location>
        <begin position="880"/>
        <end position="901"/>
    </location>
</feature>
<dbReference type="Gene3D" id="3.40.1110.10">
    <property type="entry name" value="Calcium-transporting ATPase, cytoplasmic domain N"/>
    <property type="match status" value="1"/>
</dbReference>
<dbReference type="NCBIfam" id="TIGR01494">
    <property type="entry name" value="ATPase_P-type"/>
    <property type="match status" value="2"/>
</dbReference>
<dbReference type="Pfam" id="PF00122">
    <property type="entry name" value="E1-E2_ATPase"/>
    <property type="match status" value="1"/>
</dbReference>
<keyword evidence="3" id="KW-0597">Phosphoprotein</keyword>
<evidence type="ECO:0000256" key="1">
    <source>
        <dbReference type="ARBA" id="ARBA00004127"/>
    </source>
</evidence>
<dbReference type="SUPFAM" id="SSF81665">
    <property type="entry name" value="Calcium ATPase, transmembrane domain M"/>
    <property type="match status" value="1"/>
</dbReference>
<feature type="transmembrane region" description="Helical" evidence="11">
    <location>
        <begin position="704"/>
        <end position="724"/>
    </location>
</feature>
<dbReference type="EMBL" id="CP002738">
    <property type="protein sequence ID" value="AEF99240.1"/>
    <property type="molecule type" value="Genomic_DNA"/>
</dbReference>
<evidence type="ECO:0000313" key="13">
    <source>
        <dbReference type="EMBL" id="AEF99240.1"/>
    </source>
</evidence>
<comment type="similarity">
    <text evidence="2">Belongs to the cation transport ATPase (P-type) (TC 3.A.3) family. Type IIA subfamily.</text>
</comment>
<dbReference type="GO" id="GO:0016887">
    <property type="term" value="F:ATP hydrolysis activity"/>
    <property type="evidence" value="ECO:0007669"/>
    <property type="project" value="InterPro"/>
</dbReference>
<dbReference type="SFLD" id="SFLDF00027">
    <property type="entry name" value="p-type_atpase"/>
    <property type="match status" value="1"/>
</dbReference>
<dbReference type="Proteomes" id="UP000008888">
    <property type="component" value="Chromosome"/>
</dbReference>
<dbReference type="GO" id="GO:0005391">
    <property type="term" value="F:P-type sodium:potassium-exchanging transporter activity"/>
    <property type="evidence" value="ECO:0007669"/>
    <property type="project" value="TreeGrafter"/>
</dbReference>
<reference evidence="13 14" key="1">
    <citation type="journal article" date="2011" name="J. Bacteriol.">
        <title>Complete Genome Sequence of the Aerobic Marine Methanotroph Methylomonas methanica MC09.</title>
        <authorList>
            <person name="Boden R."/>
            <person name="Cunliffe M."/>
            <person name="Scanlan J."/>
            <person name="Moussard H."/>
            <person name="Kits K.D."/>
            <person name="Klotz M.G."/>
            <person name="Jetten M.S."/>
            <person name="Vuilleumier S."/>
            <person name="Han J."/>
            <person name="Peters L."/>
            <person name="Mikhailova N."/>
            <person name="Teshima H."/>
            <person name="Tapia R."/>
            <person name="Kyrpides N."/>
            <person name="Ivanova N."/>
            <person name="Pagani I."/>
            <person name="Cheng J.F."/>
            <person name="Goodwin L."/>
            <person name="Han C."/>
            <person name="Hauser L."/>
            <person name="Land M.L."/>
            <person name="Lapidus A."/>
            <person name="Lucas S."/>
            <person name="Pitluck S."/>
            <person name="Woyke T."/>
            <person name="Stein L."/>
            <person name="Murrell J.C."/>
        </authorList>
    </citation>
    <scope>NUCLEOTIDE SEQUENCE [LARGE SCALE GENOMIC DNA]</scope>
    <source>
        <strain evidence="13 14">MC09</strain>
    </source>
</reference>
<keyword evidence="9 11" id="KW-1133">Transmembrane helix</keyword>
<dbReference type="GO" id="GO:0030007">
    <property type="term" value="P:intracellular potassium ion homeostasis"/>
    <property type="evidence" value="ECO:0007669"/>
    <property type="project" value="TreeGrafter"/>
</dbReference>
<evidence type="ECO:0000256" key="11">
    <source>
        <dbReference type="SAM" id="Phobius"/>
    </source>
</evidence>
<dbReference type="SUPFAM" id="SSF81660">
    <property type="entry name" value="Metal cation-transporting ATPase, ATP-binding domain N"/>
    <property type="match status" value="1"/>
</dbReference>
<dbReference type="GO" id="GO:1902600">
    <property type="term" value="P:proton transmembrane transport"/>
    <property type="evidence" value="ECO:0007669"/>
    <property type="project" value="TreeGrafter"/>
</dbReference>
<feature type="transmembrane region" description="Helical" evidence="11">
    <location>
        <begin position="260"/>
        <end position="280"/>
    </location>
</feature>
<dbReference type="PRINTS" id="PR00120">
    <property type="entry name" value="HATPASE"/>
</dbReference>
<feature type="transmembrane region" description="Helical" evidence="11">
    <location>
        <begin position="97"/>
        <end position="113"/>
    </location>
</feature>
<dbReference type="InterPro" id="IPR059000">
    <property type="entry name" value="ATPase_P-type_domA"/>
</dbReference>
<dbReference type="GO" id="GO:1990573">
    <property type="term" value="P:potassium ion import across plasma membrane"/>
    <property type="evidence" value="ECO:0007669"/>
    <property type="project" value="TreeGrafter"/>
</dbReference>
<evidence type="ECO:0000256" key="3">
    <source>
        <dbReference type="ARBA" id="ARBA00022553"/>
    </source>
</evidence>
<dbReference type="Gene3D" id="2.70.150.10">
    <property type="entry name" value="Calcium-transporting ATPase, cytoplasmic transduction domain A"/>
    <property type="match status" value="1"/>
</dbReference>
<dbReference type="InterPro" id="IPR004014">
    <property type="entry name" value="ATPase_P-typ_cation-transptr_N"/>
</dbReference>
<evidence type="ECO:0000256" key="9">
    <source>
        <dbReference type="ARBA" id="ARBA00022989"/>
    </source>
</evidence>
<keyword evidence="8" id="KW-1278">Translocase</keyword>
<gene>
    <name evidence="13" type="ordered locus">Metme_0801</name>
</gene>
<feature type="transmembrane region" description="Helical" evidence="11">
    <location>
        <begin position="838"/>
        <end position="860"/>
    </location>
</feature>
<dbReference type="KEGG" id="mmt:Metme_0801"/>
<dbReference type="Pfam" id="PF08282">
    <property type="entry name" value="Hydrolase_3"/>
    <property type="match status" value="1"/>
</dbReference>
<keyword evidence="6" id="KW-0067">ATP-binding</keyword>
<keyword evidence="7" id="KW-0460">Magnesium</keyword>
<dbReference type="InterPro" id="IPR001757">
    <property type="entry name" value="P_typ_ATPase"/>
</dbReference>
<feature type="transmembrane region" description="Helical" evidence="11">
    <location>
        <begin position="809"/>
        <end position="826"/>
    </location>
</feature>
<protein>
    <submittedName>
        <fullName evidence="13">ATPase, P-type (Transporting), HAD superfamily, subfamily IC</fullName>
    </submittedName>
</protein>
<dbReference type="FunFam" id="3.40.50.1000:FF:000001">
    <property type="entry name" value="Phospholipid-transporting ATPase IC"/>
    <property type="match status" value="1"/>
</dbReference>